<feature type="signal peptide" evidence="1">
    <location>
        <begin position="1"/>
        <end position="17"/>
    </location>
</feature>
<name>A0A1W7R7D6_AEDAL</name>
<dbReference type="VEuPathDB" id="VectorBase:AALC636_002329"/>
<feature type="chain" id="PRO_5012077357" evidence="1">
    <location>
        <begin position="18"/>
        <end position="262"/>
    </location>
</feature>
<dbReference type="InterPro" id="IPR003329">
    <property type="entry name" value="Cytidylyl_trans"/>
</dbReference>
<dbReference type="Gene3D" id="3.90.550.10">
    <property type="entry name" value="Spore Coat Polysaccharide Biosynthesis Protein SpsA, Chain A"/>
    <property type="match status" value="1"/>
</dbReference>
<dbReference type="VEuPathDB" id="VectorBase:AALFPA_075767"/>
<accession>A0A1W7R7D6</accession>
<protein>
    <submittedName>
        <fullName evidence="2">Putative conserved secreted protein</fullName>
    </submittedName>
</protein>
<dbReference type="Pfam" id="PF02348">
    <property type="entry name" value="CTP_transf_3"/>
    <property type="match status" value="1"/>
</dbReference>
<evidence type="ECO:0000256" key="1">
    <source>
        <dbReference type="SAM" id="SignalP"/>
    </source>
</evidence>
<proteinExistence type="predicted"/>
<keyword evidence="1" id="KW-0732">Signal</keyword>
<reference evidence="2" key="1">
    <citation type="submission" date="2016-03" db="EMBL/GenBank/DDBJ databases">
        <title>RNAseq analyses of the sensorial organs of adult female Aedes albopictus.</title>
        <authorList>
            <person name="Fabrizio L."/>
            <person name="Ribeiro J.M."/>
            <person name="Arca B."/>
        </authorList>
    </citation>
    <scope>NUCLEOTIDE SEQUENCE</scope>
</reference>
<dbReference type="VEuPathDB" id="VectorBase:AALF022857"/>
<sequence>MRLVWILSLLSPHLIFGFIPGKNESCSTTSTESYSNDSIVGLILARGGSRGIPLKNLAKLDDQQTLLSRALRTILRVDGFHSVWVSTEDDRIAEAVEREFADSLVRVHLRPMEVALDNTSSAESVREFLDQHPWVQNVALVQCTSPFLKVGYLEEALLRFQNLQVDCLFSVMRSFKLRWRSSENGKVRALNFDPEKRPRRQDWDGELVETGMFYFARKEIILEDRFQNDNCEVVVIDEKDSLEIDTLYDLELARMIIRSRVE</sequence>
<dbReference type="AlphaFoldDB" id="A0A1W7R7D6"/>
<dbReference type="PANTHER" id="PTHR21485">
    <property type="entry name" value="HAD SUPERFAMILY MEMBERS CMAS AND KDSC"/>
    <property type="match status" value="1"/>
</dbReference>
<dbReference type="CDD" id="cd02513">
    <property type="entry name" value="CMP-NeuAc_Synthase"/>
    <property type="match status" value="1"/>
</dbReference>
<dbReference type="PANTHER" id="PTHR21485:SF3">
    <property type="entry name" value="N-ACYLNEURAMINATE CYTIDYLYLTRANSFERASE"/>
    <property type="match status" value="1"/>
</dbReference>
<dbReference type="GO" id="GO:0008781">
    <property type="term" value="F:N-acylneuraminate cytidylyltransferase activity"/>
    <property type="evidence" value="ECO:0007669"/>
    <property type="project" value="TreeGrafter"/>
</dbReference>
<evidence type="ECO:0000313" key="2">
    <source>
        <dbReference type="EMBL" id="JAV46995.1"/>
    </source>
</evidence>
<organism evidence="2">
    <name type="scientific">Aedes albopictus</name>
    <name type="common">Asian tiger mosquito</name>
    <name type="synonym">Stegomyia albopicta</name>
    <dbReference type="NCBI Taxonomy" id="7160"/>
    <lineage>
        <taxon>Eukaryota</taxon>
        <taxon>Metazoa</taxon>
        <taxon>Ecdysozoa</taxon>
        <taxon>Arthropoda</taxon>
        <taxon>Hexapoda</taxon>
        <taxon>Insecta</taxon>
        <taxon>Pterygota</taxon>
        <taxon>Neoptera</taxon>
        <taxon>Endopterygota</taxon>
        <taxon>Diptera</taxon>
        <taxon>Nematocera</taxon>
        <taxon>Culicoidea</taxon>
        <taxon>Culicidae</taxon>
        <taxon>Culicinae</taxon>
        <taxon>Aedini</taxon>
        <taxon>Aedes</taxon>
        <taxon>Stegomyia</taxon>
    </lineage>
</organism>
<dbReference type="EMBL" id="GEHC01000650">
    <property type="protein sequence ID" value="JAV46995.1"/>
    <property type="molecule type" value="Transcribed_RNA"/>
</dbReference>
<dbReference type="SUPFAM" id="SSF53448">
    <property type="entry name" value="Nucleotide-diphospho-sugar transferases"/>
    <property type="match status" value="1"/>
</dbReference>
<dbReference type="InterPro" id="IPR050793">
    <property type="entry name" value="CMP-NeuNAc_synthase"/>
</dbReference>
<dbReference type="InterPro" id="IPR029044">
    <property type="entry name" value="Nucleotide-diphossugar_trans"/>
</dbReference>